<evidence type="ECO:0000313" key="2">
    <source>
        <dbReference type="Proteomes" id="UP000054099"/>
    </source>
</evidence>
<proteinExistence type="predicted"/>
<organism evidence="1 2">
    <name type="scientific">Fictibacillus enclensis</name>
    <dbReference type="NCBI Taxonomy" id="1017270"/>
    <lineage>
        <taxon>Bacteria</taxon>
        <taxon>Bacillati</taxon>
        <taxon>Bacillota</taxon>
        <taxon>Bacilli</taxon>
        <taxon>Bacillales</taxon>
        <taxon>Fictibacillaceae</taxon>
        <taxon>Fictibacillus</taxon>
    </lineage>
</organism>
<dbReference type="Proteomes" id="UP000054099">
    <property type="component" value="Unassembled WGS sequence"/>
</dbReference>
<protein>
    <recommendedName>
        <fullName evidence="3">Competence protein</fullName>
    </recommendedName>
</protein>
<name>A0A0V8JBR2_9BACL</name>
<dbReference type="AlphaFoldDB" id="A0A0V8JBR2"/>
<reference evidence="1 2" key="1">
    <citation type="journal article" date="2014" name="Antonie Van Leeuwenhoek">
        <title>Fictibacillus enclensis sp. nov., isolated from marine sediment.</title>
        <authorList>
            <person name="Dastager S.G."/>
            <person name="Mawlankar R."/>
            <person name="Srinivasan K."/>
            <person name="Tang S.K."/>
            <person name="Lee J.C."/>
            <person name="Ramana V.V."/>
            <person name="Shouche Y.S."/>
        </authorList>
    </citation>
    <scope>NUCLEOTIDE SEQUENCE [LARGE SCALE GENOMIC DNA]</scope>
    <source>
        <strain evidence="1 2">NIO-1003</strain>
    </source>
</reference>
<dbReference type="RefSeq" id="WP_061968382.1">
    <property type="nucleotide sequence ID" value="NZ_FMAV01000001.1"/>
</dbReference>
<comment type="caution">
    <text evidence="1">The sequence shown here is derived from an EMBL/GenBank/DDBJ whole genome shotgun (WGS) entry which is preliminary data.</text>
</comment>
<dbReference type="Pfam" id="PF06338">
    <property type="entry name" value="ComK"/>
    <property type="match status" value="1"/>
</dbReference>
<dbReference type="EMBL" id="LNQN01000001">
    <property type="protein sequence ID" value="KSU84591.1"/>
    <property type="molecule type" value="Genomic_DNA"/>
</dbReference>
<dbReference type="GO" id="GO:0030420">
    <property type="term" value="P:establishment of competence for transformation"/>
    <property type="evidence" value="ECO:0007669"/>
    <property type="project" value="InterPro"/>
</dbReference>
<keyword evidence="2" id="KW-1185">Reference proteome</keyword>
<evidence type="ECO:0008006" key="3">
    <source>
        <dbReference type="Google" id="ProtNLM"/>
    </source>
</evidence>
<gene>
    <name evidence="1" type="ORF">AS030_03350</name>
</gene>
<dbReference type="InterPro" id="IPR010461">
    <property type="entry name" value="ComK"/>
</dbReference>
<dbReference type="OrthoDB" id="2417337at2"/>
<accession>A0A0V8JBR2</accession>
<evidence type="ECO:0000313" key="1">
    <source>
        <dbReference type="EMBL" id="KSU84591.1"/>
    </source>
</evidence>
<sequence length="173" mass="19825">MDKKAENQGNQYEIHGDTMALLPIYQEYGELLTKVLEKHQTLVTSEKPKGVIQYNCRYYGSSYRGRKDGATAIMGYRKRAPIVISEHLGIFFIPLESPDNESCIWIAQAHVKQVKPTSPDTSDIIFSNDTFISVNQGKSALETKIHRATHYRFVLELRIKEKKTPYSRSFILP</sequence>